<dbReference type="GO" id="GO:0000162">
    <property type="term" value="P:L-tryptophan biosynthetic process"/>
    <property type="evidence" value="ECO:0007669"/>
    <property type="project" value="TreeGrafter"/>
</dbReference>
<dbReference type="Gene3D" id="3.60.120.10">
    <property type="entry name" value="Anthranilate synthase"/>
    <property type="match status" value="1"/>
</dbReference>
<sequence length="381" mass="40163">MLDFELGEWLLPEVVRAPGGHAGERSGRSAIGRAAQRCGGAGAGVQAGGAGAANAANAPGIAETSAGDTGAAGTGTDPGSPSPRLRPRLRALVFDGVVHGQPWPVPADAGSRILEARPRTAHADYLAQVEAIRDGIGRGEYYQVNYTQPLDLRVQGDPRELYARIAAANPAAHAAYIEDGTQTILSFSPELFVARQGATLTMRPMKGTAPRDPDPERDEALGRELHASAKNRAENLMIVDLLRNDLGRLAEPGSVKVDALFTLERYPTIWTLTSTVSARAPYATLGEVLAALFPCGSVTGAPKIAAMRQIRRAETSPRGLYCGSTGWLAPDGDFSLNVAIRTLVLDADGHGVYGAGGGIVFDSDAEAEWQECLWKARILAH</sequence>
<evidence type="ECO:0000256" key="1">
    <source>
        <dbReference type="SAM" id="MobiDB-lite"/>
    </source>
</evidence>
<dbReference type="GO" id="GO:0009396">
    <property type="term" value="P:folic acid-containing compound biosynthetic process"/>
    <property type="evidence" value="ECO:0007669"/>
    <property type="project" value="InterPro"/>
</dbReference>
<dbReference type="InterPro" id="IPR019999">
    <property type="entry name" value="Anth_synth_I-like"/>
</dbReference>
<dbReference type="PANTHER" id="PTHR11236">
    <property type="entry name" value="AMINOBENZOATE/ANTHRANILATE SYNTHASE"/>
    <property type="match status" value="1"/>
</dbReference>
<dbReference type="Pfam" id="PF00425">
    <property type="entry name" value="Chorismate_bind"/>
    <property type="match status" value="1"/>
</dbReference>
<dbReference type="AlphaFoldDB" id="A0A261S544"/>
<name>A0A261S544_9BORD</name>
<dbReference type="InterPro" id="IPR005801">
    <property type="entry name" value="ADC_synthase"/>
</dbReference>
<dbReference type="SUPFAM" id="SSF56322">
    <property type="entry name" value="ADC synthase"/>
    <property type="match status" value="1"/>
</dbReference>
<feature type="compositionally biased region" description="Low complexity" evidence="1">
    <location>
        <begin position="61"/>
        <end position="83"/>
    </location>
</feature>
<dbReference type="OrthoDB" id="9803598at2"/>
<evidence type="ECO:0000313" key="4">
    <source>
        <dbReference type="Proteomes" id="UP000216020"/>
    </source>
</evidence>
<feature type="domain" description="Chorismate-utilising enzyme C-terminal" evidence="2">
    <location>
        <begin position="122"/>
        <end position="375"/>
    </location>
</feature>
<keyword evidence="4" id="KW-1185">Reference proteome</keyword>
<dbReference type="EMBL" id="NEVM01000005">
    <property type="protein sequence ID" value="OZI32489.1"/>
    <property type="molecule type" value="Genomic_DNA"/>
</dbReference>
<dbReference type="PRINTS" id="PR00095">
    <property type="entry name" value="ANTSNTHASEI"/>
</dbReference>
<dbReference type="PANTHER" id="PTHR11236:SF50">
    <property type="entry name" value="AMINODEOXYCHORISMATE SYNTHASE COMPONENT 1"/>
    <property type="match status" value="1"/>
</dbReference>
<protein>
    <submittedName>
        <fullName evidence="3">Aminodeoxychorismate synthase, component I</fullName>
    </submittedName>
</protein>
<dbReference type="GO" id="GO:0046820">
    <property type="term" value="F:4-amino-4-deoxychorismate synthase activity"/>
    <property type="evidence" value="ECO:0007669"/>
    <property type="project" value="TreeGrafter"/>
</dbReference>
<organism evidence="3 4">
    <name type="scientific">Bordetella genomosp. 10</name>
    <dbReference type="NCBI Taxonomy" id="1416804"/>
    <lineage>
        <taxon>Bacteria</taxon>
        <taxon>Pseudomonadati</taxon>
        <taxon>Pseudomonadota</taxon>
        <taxon>Betaproteobacteria</taxon>
        <taxon>Burkholderiales</taxon>
        <taxon>Alcaligenaceae</taxon>
        <taxon>Bordetella</taxon>
    </lineage>
</organism>
<proteinExistence type="predicted"/>
<dbReference type="InterPro" id="IPR005802">
    <property type="entry name" value="ADC_synth_comp_1"/>
</dbReference>
<reference evidence="4" key="1">
    <citation type="submission" date="2017-05" db="EMBL/GenBank/DDBJ databases">
        <title>Complete and WGS of Bordetella genogroups.</title>
        <authorList>
            <person name="Spilker T."/>
            <person name="Lipuma J."/>
        </authorList>
    </citation>
    <scope>NUCLEOTIDE SEQUENCE [LARGE SCALE GENOMIC DNA]</scope>
    <source>
        <strain evidence="4">AU16122</strain>
    </source>
</reference>
<feature type="region of interest" description="Disordered" evidence="1">
    <location>
        <begin position="61"/>
        <end position="86"/>
    </location>
</feature>
<gene>
    <name evidence="3" type="ORF">CAL29_25750</name>
</gene>
<accession>A0A261S544</accession>
<dbReference type="Proteomes" id="UP000216020">
    <property type="component" value="Unassembled WGS sequence"/>
</dbReference>
<evidence type="ECO:0000313" key="3">
    <source>
        <dbReference type="EMBL" id="OZI32489.1"/>
    </source>
</evidence>
<comment type="caution">
    <text evidence="3">The sequence shown here is derived from an EMBL/GenBank/DDBJ whole genome shotgun (WGS) entry which is preliminary data.</text>
</comment>
<evidence type="ECO:0000259" key="2">
    <source>
        <dbReference type="Pfam" id="PF00425"/>
    </source>
</evidence>
<dbReference type="InterPro" id="IPR015890">
    <property type="entry name" value="Chorismate_C"/>
</dbReference>
<dbReference type="NCBIfam" id="TIGR00553">
    <property type="entry name" value="pabB"/>
    <property type="match status" value="1"/>
</dbReference>